<evidence type="ECO:0000256" key="2">
    <source>
        <dbReference type="ARBA" id="ARBA00022806"/>
    </source>
</evidence>
<keyword evidence="2 5" id="KW-0347">Helicase</keyword>
<evidence type="ECO:0000313" key="5">
    <source>
        <dbReference type="EMBL" id="OAX56909.1"/>
    </source>
</evidence>
<feature type="domain" description="SNF2 N-terminal" evidence="3">
    <location>
        <begin position="187"/>
        <end position="266"/>
    </location>
</feature>
<dbReference type="Pfam" id="PF00176">
    <property type="entry name" value="SNF2-rel_dom"/>
    <property type="match status" value="1"/>
</dbReference>
<protein>
    <submittedName>
        <fullName evidence="5">SNF2 family domain/helicase</fullName>
    </submittedName>
</protein>
<evidence type="ECO:0000259" key="3">
    <source>
        <dbReference type="Pfam" id="PF00176"/>
    </source>
</evidence>
<reference evidence="5 6" key="1">
    <citation type="submission" date="2016-04" db="EMBL/GenBank/DDBJ databases">
        <title>Xanthomonas translucens phylogeny.</title>
        <authorList>
            <person name="Langlois P."/>
        </authorList>
    </citation>
    <scope>NUCLEOTIDE SEQUENCE [LARGE SCALE GENOMIC DNA]</scope>
    <source>
        <strain evidence="5 6">B99</strain>
    </source>
</reference>
<dbReference type="PANTHER" id="PTHR10799">
    <property type="entry name" value="SNF2/RAD54 HELICASE FAMILY"/>
    <property type="match status" value="1"/>
</dbReference>
<dbReference type="Gene3D" id="3.40.50.10810">
    <property type="entry name" value="Tandem AAA-ATPase domain"/>
    <property type="match status" value="1"/>
</dbReference>
<dbReference type="InterPro" id="IPR049730">
    <property type="entry name" value="SNF2/RAD54-like_C"/>
</dbReference>
<organism evidence="5 6">
    <name type="scientific">Xanthomonas graminis pv. poae</name>
    <dbReference type="NCBI Taxonomy" id="227946"/>
    <lineage>
        <taxon>Bacteria</taxon>
        <taxon>Pseudomonadati</taxon>
        <taxon>Pseudomonadota</taxon>
        <taxon>Gammaproteobacteria</taxon>
        <taxon>Lysobacterales</taxon>
        <taxon>Lysobacteraceae</taxon>
        <taxon>Xanthomonas</taxon>
        <taxon>Xanthomonas translucens group</taxon>
        <taxon>Xanthomonas graminis</taxon>
    </lineage>
</organism>
<dbReference type="GO" id="GO:0005524">
    <property type="term" value="F:ATP binding"/>
    <property type="evidence" value="ECO:0007669"/>
    <property type="project" value="InterPro"/>
</dbReference>
<dbReference type="AlphaFoldDB" id="A0A199P6K0"/>
<dbReference type="CDD" id="cd18793">
    <property type="entry name" value="SF2_C_SNF"/>
    <property type="match status" value="1"/>
</dbReference>
<dbReference type="Pfam" id="PF00271">
    <property type="entry name" value="Helicase_C"/>
    <property type="match status" value="1"/>
</dbReference>
<dbReference type="GO" id="GO:0004386">
    <property type="term" value="F:helicase activity"/>
    <property type="evidence" value="ECO:0007669"/>
    <property type="project" value="UniProtKB-KW"/>
</dbReference>
<dbReference type="Gene3D" id="3.40.50.300">
    <property type="entry name" value="P-loop containing nucleotide triphosphate hydrolases"/>
    <property type="match status" value="1"/>
</dbReference>
<comment type="caution">
    <text evidence="5">The sequence shown here is derived from an EMBL/GenBank/DDBJ whole genome shotgun (WGS) entry which is preliminary data.</text>
</comment>
<dbReference type="InterPro" id="IPR027417">
    <property type="entry name" value="P-loop_NTPase"/>
</dbReference>
<accession>A0A199P6K0</accession>
<dbReference type="InterPro" id="IPR038718">
    <property type="entry name" value="SNF2-like_sf"/>
</dbReference>
<dbReference type="GO" id="GO:0016787">
    <property type="term" value="F:hydrolase activity"/>
    <property type="evidence" value="ECO:0007669"/>
    <property type="project" value="UniProtKB-KW"/>
</dbReference>
<name>A0A199P6K0_9XANT</name>
<dbReference type="EMBL" id="LWSU01000057">
    <property type="protein sequence ID" value="OAX56909.1"/>
    <property type="molecule type" value="Genomic_DNA"/>
</dbReference>
<keyword evidence="1" id="KW-0378">Hydrolase</keyword>
<dbReference type="InterPro" id="IPR000330">
    <property type="entry name" value="SNF2_N"/>
</dbReference>
<gene>
    <name evidence="5" type="ORF">A6R73_01575</name>
</gene>
<keyword evidence="2 5" id="KW-0067">ATP-binding</keyword>
<sequence length="595" mass="65451">MDAGSRSVGDELEAHWPAALSLLRMLHTLQKSHGFRFITDDSSAERVQQFMRDFRATQQAGARSGTVNAQELDARLTALGWDNQTHKLKPYQLDNLATLLSIRNGANFSVPGAGKTTVTFALHLLARNPGDILIVAAPKNAFPAWECIAEECLLPTAEEELKEEFIPLVDGEVRIRAGLEGGGSRFLISYDQLVRVEATFAQFIATHPVHLVLDESHRMKAGYSSLRGASLLRMAHLAVRRDILTGTPMPQSSSDMQSQLDFLWPGVGLGWKVAAGTEPRKVMEGLYVRTTKTQLGLPERRREFVQASLSDAHCAFYSVLKDDLRSRASLLRRGGRTSQSLIAARRSVIRLLQAAVDPTLVAETIDDLASDNANGLLRAVQAETLNGRIRAAVELAERLISEGKKVLIWTIFTSTVRKLRDVLAHHNPALIYGKIGMGEAYDLSTRQGNLARFKSDPNCRVMIANPAAASEGISLHMHCHDAIYVDRSYNATHFLQSIDRIHRLGLPADVLTTVYVIQNRLPAGIGSIDVSVSRRLGQKIRAMEKLLEDPDLNDLALDEENAPSSLADELDAEDIDDIVAELEGRASPANEEDLV</sequence>
<keyword evidence="2 5" id="KW-0547">Nucleotide-binding</keyword>
<dbReference type="Proteomes" id="UP000093858">
    <property type="component" value="Unassembled WGS sequence"/>
</dbReference>
<evidence type="ECO:0000256" key="1">
    <source>
        <dbReference type="ARBA" id="ARBA00022801"/>
    </source>
</evidence>
<evidence type="ECO:0000313" key="6">
    <source>
        <dbReference type="Proteomes" id="UP000093858"/>
    </source>
</evidence>
<feature type="domain" description="Helicase C-terminal" evidence="4">
    <location>
        <begin position="396"/>
        <end position="505"/>
    </location>
</feature>
<evidence type="ECO:0000259" key="4">
    <source>
        <dbReference type="Pfam" id="PF00271"/>
    </source>
</evidence>
<dbReference type="SUPFAM" id="SSF52540">
    <property type="entry name" value="P-loop containing nucleoside triphosphate hydrolases"/>
    <property type="match status" value="2"/>
</dbReference>
<proteinExistence type="predicted"/>
<dbReference type="InterPro" id="IPR001650">
    <property type="entry name" value="Helicase_C-like"/>
</dbReference>